<dbReference type="RefSeq" id="XP_035826173.1">
    <property type="nucleotide sequence ID" value="XM_035970280.1"/>
</dbReference>
<evidence type="ECO:0000313" key="4">
    <source>
        <dbReference type="RefSeq" id="XP_035826173.1"/>
    </source>
</evidence>
<organism evidence="3 4">
    <name type="scientific">Aplysia californica</name>
    <name type="common">California sea hare</name>
    <dbReference type="NCBI Taxonomy" id="6500"/>
    <lineage>
        <taxon>Eukaryota</taxon>
        <taxon>Metazoa</taxon>
        <taxon>Spiralia</taxon>
        <taxon>Lophotrochozoa</taxon>
        <taxon>Mollusca</taxon>
        <taxon>Gastropoda</taxon>
        <taxon>Heterobranchia</taxon>
        <taxon>Euthyneura</taxon>
        <taxon>Tectipleura</taxon>
        <taxon>Aplysiida</taxon>
        <taxon>Aplysioidea</taxon>
        <taxon>Aplysiidae</taxon>
        <taxon>Aplysia</taxon>
    </lineage>
</organism>
<keyword evidence="3" id="KW-1185">Reference proteome</keyword>
<dbReference type="Gene3D" id="3.90.1200.10">
    <property type="match status" value="1"/>
</dbReference>
<protein>
    <recommendedName>
        <fullName evidence="1">protein-ribulosamine 3-kinase</fullName>
        <ecNumber evidence="1">2.7.1.172</ecNumber>
    </recommendedName>
</protein>
<dbReference type="Proteomes" id="UP000694888">
    <property type="component" value="Unplaced"/>
</dbReference>
<comment type="catalytic activity">
    <reaction evidence="2">
        <text>N(6)-D-ribulosyl-L-lysyl-[protein] + ATP = N(6)-(3-O-phospho-D-ribulosyl)-L-lysyl-[protein] + ADP + H(+)</text>
        <dbReference type="Rhea" id="RHEA:48432"/>
        <dbReference type="Rhea" id="RHEA-COMP:12103"/>
        <dbReference type="Rhea" id="RHEA-COMP:12104"/>
        <dbReference type="ChEBI" id="CHEBI:15378"/>
        <dbReference type="ChEBI" id="CHEBI:30616"/>
        <dbReference type="ChEBI" id="CHEBI:90418"/>
        <dbReference type="ChEBI" id="CHEBI:90420"/>
        <dbReference type="ChEBI" id="CHEBI:456216"/>
        <dbReference type="EC" id="2.7.1.172"/>
    </reaction>
    <physiologicalReaction direction="left-to-right" evidence="2">
        <dbReference type="Rhea" id="RHEA:48433"/>
    </physiologicalReaction>
</comment>
<reference evidence="4" key="1">
    <citation type="submission" date="2025-08" db="UniProtKB">
        <authorList>
            <consortium name="RefSeq"/>
        </authorList>
    </citation>
    <scope>IDENTIFICATION</scope>
</reference>
<name>A0ABM1VUT1_APLCA</name>
<dbReference type="PANTHER" id="PTHR12149:SF8">
    <property type="entry name" value="PROTEIN-RIBULOSAMINE 3-KINASE"/>
    <property type="match status" value="1"/>
</dbReference>
<dbReference type="SUPFAM" id="SSF56112">
    <property type="entry name" value="Protein kinase-like (PK-like)"/>
    <property type="match status" value="1"/>
</dbReference>
<accession>A0ABM1VUT1</accession>
<evidence type="ECO:0000256" key="2">
    <source>
        <dbReference type="ARBA" id="ARBA00048655"/>
    </source>
</evidence>
<dbReference type="EC" id="2.7.1.172" evidence="1"/>
<evidence type="ECO:0000256" key="1">
    <source>
        <dbReference type="ARBA" id="ARBA00011961"/>
    </source>
</evidence>
<gene>
    <name evidence="4" type="primary">LOC101860105</name>
</gene>
<proteinExistence type="predicted"/>
<sequence>MRTAVEESVDEQIKQELGTSILRQTGYTRKGAICEGRGFETDRGRVFIKFTKSPQAFDMFQGEFESLLTLKDTGVVKVPSPIKVIAASGGPAALVMEFTEFKHLSKWTETLGEQMARLHLHNSESRTRAEKAERSIHKDPTLSFIEKFGFPTSNYFGFFPQDNEWSDSWLAFFARKIEQHIKLVTEKLFSTLHVFTDTRSMTLLWPRCSTSMTPSSPPPTIVSFQSSQALKTGRSCMSCSTT</sequence>
<dbReference type="Gene3D" id="3.30.200.20">
    <property type="entry name" value="Phosphorylase Kinase, domain 1"/>
    <property type="match status" value="1"/>
</dbReference>
<dbReference type="GeneID" id="101860105"/>
<evidence type="ECO:0000313" key="3">
    <source>
        <dbReference type="Proteomes" id="UP000694888"/>
    </source>
</evidence>
<dbReference type="InterPro" id="IPR016477">
    <property type="entry name" value="Fructo-/Ketosamine-3-kinase"/>
</dbReference>
<dbReference type="Pfam" id="PF03881">
    <property type="entry name" value="Fructosamin_kin"/>
    <property type="match status" value="1"/>
</dbReference>
<dbReference type="InterPro" id="IPR011009">
    <property type="entry name" value="Kinase-like_dom_sf"/>
</dbReference>
<dbReference type="PANTHER" id="PTHR12149">
    <property type="entry name" value="FRUCTOSAMINE 3 KINASE-RELATED PROTEIN"/>
    <property type="match status" value="1"/>
</dbReference>